<proteinExistence type="predicted"/>
<evidence type="ECO:0000313" key="2">
    <source>
        <dbReference type="Proteomes" id="UP000264980"/>
    </source>
</evidence>
<dbReference type="EMBL" id="CP013970">
    <property type="protein sequence ID" value="AXF77930.1"/>
    <property type="molecule type" value="Genomic_DNA"/>
</dbReference>
<sequence length="162" mass="17711">MAGMVLLPDVMCDAVLWQNMSNALLAYGPLIYGDLSKDNSLEEMAARVLSQTQQRVQRLVLIATSNQQNSPQARAFKVATASSLINSHGHFFGLGQKTIRLSLSEKHANDPNLQSQIHQMSLGMGKDAYCRQLLMARDSDTHLLEPDPPPGAGYCRCGRQGA</sequence>
<evidence type="ECO:0000313" key="1">
    <source>
        <dbReference type="EMBL" id="AXF77930.1"/>
    </source>
</evidence>
<gene>
    <name evidence="1" type="ORF">AV903_20970</name>
</gene>
<organism evidence="1 2">
    <name type="scientific">Erwinia tracheiphila</name>
    <dbReference type="NCBI Taxonomy" id="65700"/>
    <lineage>
        <taxon>Bacteria</taxon>
        <taxon>Pseudomonadati</taxon>
        <taxon>Pseudomonadota</taxon>
        <taxon>Gammaproteobacteria</taxon>
        <taxon>Enterobacterales</taxon>
        <taxon>Erwiniaceae</taxon>
        <taxon>Erwinia</taxon>
    </lineage>
</organism>
<reference evidence="1 2" key="1">
    <citation type="submission" date="2016-01" db="EMBL/GenBank/DDBJ databases">
        <authorList>
            <person name="Oliw E.H."/>
        </authorList>
    </citation>
    <scope>NUCLEOTIDE SEQUENCE [LARGE SCALE GENOMIC DNA]</scope>
    <source>
        <strain evidence="1 2">MDcuke</strain>
    </source>
</reference>
<dbReference type="AlphaFoldDB" id="A0A345CWW3"/>
<accession>A0A345CWW3</accession>
<dbReference type="RefSeq" id="WP_051124368.1">
    <property type="nucleotide sequence ID" value="NZ_CP013970.1"/>
</dbReference>
<protein>
    <submittedName>
        <fullName evidence="1">Uncharacterized protein</fullName>
    </submittedName>
</protein>
<dbReference type="Proteomes" id="UP000264980">
    <property type="component" value="Chromosome"/>
</dbReference>
<name>A0A345CWW3_9GAMM</name>